<reference evidence="5 6" key="1">
    <citation type="submission" date="2024-06" db="EMBL/GenBank/DDBJ databases">
        <title>The Natural Products Discovery Center: Release of the First 8490 Sequenced Strains for Exploring Actinobacteria Biosynthetic Diversity.</title>
        <authorList>
            <person name="Kalkreuter E."/>
            <person name="Kautsar S.A."/>
            <person name="Yang D."/>
            <person name="Bader C.D."/>
            <person name="Teijaro C.N."/>
            <person name="Fluegel L."/>
            <person name="Davis C.M."/>
            <person name="Simpson J.R."/>
            <person name="Lauterbach L."/>
            <person name="Steele A.D."/>
            <person name="Gui C."/>
            <person name="Meng S."/>
            <person name="Li G."/>
            <person name="Viehrig K."/>
            <person name="Ye F."/>
            <person name="Su P."/>
            <person name="Kiefer A.F."/>
            <person name="Nichols A."/>
            <person name="Cepeda A.J."/>
            <person name="Yan W."/>
            <person name="Fan B."/>
            <person name="Jiang Y."/>
            <person name="Adhikari A."/>
            <person name="Zheng C.-J."/>
            <person name="Schuster L."/>
            <person name="Cowan T.M."/>
            <person name="Smanski M.J."/>
            <person name="Chevrette M.G."/>
            <person name="De Carvalho L.P.S."/>
            <person name="Shen B."/>
        </authorList>
    </citation>
    <scope>NUCLEOTIDE SEQUENCE [LARGE SCALE GENOMIC DNA]</scope>
    <source>
        <strain evidence="5 6">NPDC006286</strain>
    </source>
</reference>
<dbReference type="Gene3D" id="3.40.50.720">
    <property type="entry name" value="NAD(P)-binding Rossmann-like Domain"/>
    <property type="match status" value="1"/>
</dbReference>
<accession>A0ABV2VUL2</accession>
<dbReference type="SUPFAM" id="SSF51735">
    <property type="entry name" value="NAD(P)-binding Rossmann-fold domains"/>
    <property type="match status" value="1"/>
</dbReference>
<dbReference type="EC" id="1.1.-.-" evidence="5"/>
<feature type="domain" description="Ketoreductase" evidence="4">
    <location>
        <begin position="9"/>
        <end position="191"/>
    </location>
</feature>
<keyword evidence="2 5" id="KW-0560">Oxidoreductase</keyword>
<dbReference type="InterPro" id="IPR057326">
    <property type="entry name" value="KR_dom"/>
</dbReference>
<dbReference type="RefSeq" id="WP_355667654.1">
    <property type="nucleotide sequence ID" value="NZ_JBEXRX010000152.1"/>
</dbReference>
<evidence type="ECO:0000256" key="2">
    <source>
        <dbReference type="ARBA" id="ARBA00023002"/>
    </source>
</evidence>
<organism evidence="5 6">
    <name type="scientific">Micromonospora fulviviridis</name>
    <dbReference type="NCBI Taxonomy" id="47860"/>
    <lineage>
        <taxon>Bacteria</taxon>
        <taxon>Bacillati</taxon>
        <taxon>Actinomycetota</taxon>
        <taxon>Actinomycetes</taxon>
        <taxon>Micromonosporales</taxon>
        <taxon>Micromonosporaceae</taxon>
        <taxon>Micromonospora</taxon>
    </lineage>
</organism>
<evidence type="ECO:0000313" key="5">
    <source>
        <dbReference type="EMBL" id="MEU0156119.1"/>
    </source>
</evidence>
<dbReference type="Pfam" id="PF13561">
    <property type="entry name" value="adh_short_C2"/>
    <property type="match status" value="1"/>
</dbReference>
<dbReference type="GO" id="GO:0016491">
    <property type="term" value="F:oxidoreductase activity"/>
    <property type="evidence" value="ECO:0007669"/>
    <property type="project" value="UniProtKB-KW"/>
</dbReference>
<evidence type="ECO:0000256" key="1">
    <source>
        <dbReference type="ARBA" id="ARBA00006484"/>
    </source>
</evidence>
<keyword evidence="3" id="KW-0520">NAD</keyword>
<dbReference type="Proteomes" id="UP001550348">
    <property type="component" value="Unassembled WGS sequence"/>
</dbReference>
<protein>
    <submittedName>
        <fullName evidence="5">SDR family oxidoreductase</fullName>
        <ecNumber evidence="5">1.1.-.-</ecNumber>
    </submittedName>
</protein>
<name>A0ABV2VUL2_9ACTN</name>
<keyword evidence="6" id="KW-1185">Reference proteome</keyword>
<dbReference type="SMART" id="SM00822">
    <property type="entry name" value="PKS_KR"/>
    <property type="match status" value="1"/>
</dbReference>
<evidence type="ECO:0000313" key="6">
    <source>
        <dbReference type="Proteomes" id="UP001550348"/>
    </source>
</evidence>
<comment type="caution">
    <text evidence="5">The sequence shown here is derived from an EMBL/GenBank/DDBJ whole genome shotgun (WGS) entry which is preliminary data.</text>
</comment>
<gene>
    <name evidence="5" type="ORF">ABZ071_30340</name>
</gene>
<evidence type="ECO:0000256" key="3">
    <source>
        <dbReference type="ARBA" id="ARBA00023027"/>
    </source>
</evidence>
<proteinExistence type="inferred from homology"/>
<dbReference type="EMBL" id="JBEXRX010000152">
    <property type="protein sequence ID" value="MEU0156119.1"/>
    <property type="molecule type" value="Genomic_DNA"/>
</dbReference>
<dbReference type="PRINTS" id="PR00080">
    <property type="entry name" value="SDRFAMILY"/>
</dbReference>
<comment type="similarity">
    <text evidence="1">Belongs to the short-chain dehydrogenases/reductases (SDR) family.</text>
</comment>
<dbReference type="InterPro" id="IPR002347">
    <property type="entry name" value="SDR_fam"/>
</dbReference>
<dbReference type="PRINTS" id="PR00081">
    <property type="entry name" value="GDHRDH"/>
</dbReference>
<dbReference type="PROSITE" id="PS00061">
    <property type="entry name" value="ADH_SHORT"/>
    <property type="match status" value="1"/>
</dbReference>
<sequence length="251" mass="25932">MTSPKFDRHVVVVTGAATGIGAAAARHFAAEGAAVLVCDIDPRGEQVAAEIMAGGGAAAHVVADAGSEEDWQRVVASARERFGGVDVLVSNAATVEVSPAERLSLTSWDRQLAVNLTGTFLGVRACLPQLQKRRGNVVVVSSVHAVVGLPGHPAYAAAKGGLTALARQLAVEYGPDVRVNCVMPGPILTGAWDRVSEPDRRASVEATVLKRFGQPDEVADAIGFLASSRASYITGAILTVDGGWTVVKDSA</sequence>
<evidence type="ECO:0000259" key="4">
    <source>
        <dbReference type="SMART" id="SM00822"/>
    </source>
</evidence>
<dbReference type="PANTHER" id="PTHR24321:SF8">
    <property type="entry name" value="ESTRADIOL 17-BETA-DEHYDROGENASE 8-RELATED"/>
    <property type="match status" value="1"/>
</dbReference>
<dbReference type="InterPro" id="IPR020904">
    <property type="entry name" value="Sc_DH/Rdtase_CS"/>
</dbReference>
<dbReference type="InterPro" id="IPR036291">
    <property type="entry name" value="NAD(P)-bd_dom_sf"/>
</dbReference>
<dbReference type="CDD" id="cd05233">
    <property type="entry name" value="SDR_c"/>
    <property type="match status" value="1"/>
</dbReference>
<dbReference type="PANTHER" id="PTHR24321">
    <property type="entry name" value="DEHYDROGENASES, SHORT CHAIN"/>
    <property type="match status" value="1"/>
</dbReference>